<protein>
    <submittedName>
        <fullName evidence="2">Trehalose utilization protein ThuA</fullName>
    </submittedName>
</protein>
<dbReference type="PIRSF" id="PIRSF030013">
    <property type="entry name" value="ThuA"/>
    <property type="match status" value="1"/>
</dbReference>
<feature type="domain" description="ThuA-like" evidence="1">
    <location>
        <begin position="5"/>
        <end position="224"/>
    </location>
</feature>
<dbReference type="Proteomes" id="UP001500979">
    <property type="component" value="Unassembled WGS sequence"/>
</dbReference>
<dbReference type="InterPro" id="IPR009381">
    <property type="entry name" value="Trehalose_catabolism_ThuA_prok"/>
</dbReference>
<evidence type="ECO:0000313" key="2">
    <source>
        <dbReference type="EMBL" id="GAA2804439.1"/>
    </source>
</evidence>
<dbReference type="InterPro" id="IPR029010">
    <property type="entry name" value="ThuA-like"/>
</dbReference>
<dbReference type="SUPFAM" id="SSF52317">
    <property type="entry name" value="Class I glutamine amidotransferase-like"/>
    <property type="match status" value="1"/>
</dbReference>
<dbReference type="EMBL" id="BAAAUX010000019">
    <property type="protein sequence ID" value="GAA2804439.1"/>
    <property type="molecule type" value="Genomic_DNA"/>
</dbReference>
<dbReference type="RefSeq" id="WP_344682711.1">
    <property type="nucleotide sequence ID" value="NZ_BAAAUX010000019.1"/>
</dbReference>
<evidence type="ECO:0000313" key="3">
    <source>
        <dbReference type="Proteomes" id="UP001500979"/>
    </source>
</evidence>
<gene>
    <name evidence="2" type="ORF">GCM10010470_44520</name>
</gene>
<accession>A0ABN3VIJ6</accession>
<sequence length="248" mass="27613">MSPLRVTVWNEGVHESTQDPAGMSEYYPEGIHGAIAEGVREQIPDATVRTALLSDAEHGLPEPVLEDTDVLLWWGHKAHGQVCDEVVDRVQRHVLSGMGLLVLHSGHFSKIFTRLLGTTCSLSWRNAAERELVWTVDPTHPIAEGVPSPLVIPEQETYGEFFDIPAPDELVFISSFSGGEVFRSGVTFRRGKGRLFYFSPGDERYPVYNRPEIRRVLANGIRWAARPGVDRAAPSVSNPPRDWYLGEG</sequence>
<keyword evidence="3" id="KW-1185">Reference proteome</keyword>
<dbReference type="Pfam" id="PF06283">
    <property type="entry name" value="ThuA"/>
    <property type="match status" value="1"/>
</dbReference>
<organism evidence="2 3">
    <name type="scientific">Saccharopolyspora taberi</name>
    <dbReference type="NCBI Taxonomy" id="60895"/>
    <lineage>
        <taxon>Bacteria</taxon>
        <taxon>Bacillati</taxon>
        <taxon>Actinomycetota</taxon>
        <taxon>Actinomycetes</taxon>
        <taxon>Pseudonocardiales</taxon>
        <taxon>Pseudonocardiaceae</taxon>
        <taxon>Saccharopolyspora</taxon>
    </lineage>
</organism>
<dbReference type="Gene3D" id="3.40.50.880">
    <property type="match status" value="1"/>
</dbReference>
<evidence type="ECO:0000259" key="1">
    <source>
        <dbReference type="Pfam" id="PF06283"/>
    </source>
</evidence>
<proteinExistence type="predicted"/>
<name>A0ABN3VIJ6_9PSEU</name>
<reference evidence="2 3" key="1">
    <citation type="journal article" date="2019" name="Int. J. Syst. Evol. Microbiol.">
        <title>The Global Catalogue of Microorganisms (GCM) 10K type strain sequencing project: providing services to taxonomists for standard genome sequencing and annotation.</title>
        <authorList>
            <consortium name="The Broad Institute Genomics Platform"/>
            <consortium name="The Broad Institute Genome Sequencing Center for Infectious Disease"/>
            <person name="Wu L."/>
            <person name="Ma J."/>
        </authorList>
    </citation>
    <scope>NUCLEOTIDE SEQUENCE [LARGE SCALE GENOMIC DNA]</scope>
    <source>
        <strain evidence="2 3">JCM 9383</strain>
    </source>
</reference>
<dbReference type="InterPro" id="IPR029062">
    <property type="entry name" value="Class_I_gatase-like"/>
</dbReference>
<comment type="caution">
    <text evidence="2">The sequence shown here is derived from an EMBL/GenBank/DDBJ whole genome shotgun (WGS) entry which is preliminary data.</text>
</comment>